<sequence>MRRGDHSAPIRYDALCKCLTALTENATERRASVHLPRIGAGLAGGSWERIAPLIIQALTDRGVTVTVYDLPSAR</sequence>
<dbReference type="AlphaFoldDB" id="A0AA37F8F2"/>
<dbReference type="SUPFAM" id="SSF52949">
    <property type="entry name" value="Macro domain-like"/>
    <property type="match status" value="1"/>
</dbReference>
<reference evidence="1" key="2">
    <citation type="submission" date="2022-09" db="EMBL/GenBank/DDBJ databases">
        <authorList>
            <person name="Sun Q."/>
            <person name="Ohkuma M."/>
        </authorList>
    </citation>
    <scope>NUCLEOTIDE SEQUENCE</scope>
    <source>
        <strain evidence="1">JCM 3093</strain>
    </source>
</reference>
<proteinExistence type="predicted"/>
<reference evidence="1" key="1">
    <citation type="journal article" date="2014" name="Int. J. Syst. Evol. Microbiol.">
        <title>Complete genome sequence of Corynebacterium casei LMG S-19264T (=DSM 44701T), isolated from a smear-ripened cheese.</title>
        <authorList>
            <consortium name="US DOE Joint Genome Institute (JGI-PGF)"/>
            <person name="Walter F."/>
            <person name="Albersmeier A."/>
            <person name="Kalinowski J."/>
            <person name="Ruckert C."/>
        </authorList>
    </citation>
    <scope>NUCLEOTIDE SEQUENCE</scope>
    <source>
        <strain evidence="1">JCM 3093</strain>
    </source>
</reference>
<dbReference type="Proteomes" id="UP000627984">
    <property type="component" value="Unassembled WGS sequence"/>
</dbReference>
<evidence type="ECO:0008006" key="3">
    <source>
        <dbReference type="Google" id="ProtNLM"/>
    </source>
</evidence>
<comment type="caution">
    <text evidence="1">The sequence shown here is derived from an EMBL/GenBank/DDBJ whole genome shotgun (WGS) entry which is preliminary data.</text>
</comment>
<dbReference type="EMBL" id="BMQD01000059">
    <property type="protein sequence ID" value="GGL01213.1"/>
    <property type="molecule type" value="Genomic_DNA"/>
</dbReference>
<evidence type="ECO:0000313" key="1">
    <source>
        <dbReference type="EMBL" id="GGL01213.1"/>
    </source>
</evidence>
<evidence type="ECO:0000313" key="2">
    <source>
        <dbReference type="Proteomes" id="UP000627984"/>
    </source>
</evidence>
<name>A0AA37F8F2_9ACTN</name>
<protein>
    <recommendedName>
        <fullName evidence="3">Macro domain-containing protein</fullName>
    </recommendedName>
</protein>
<accession>A0AA37F8F2</accession>
<gene>
    <name evidence="1" type="ORF">GCM10010126_70570</name>
</gene>
<dbReference type="InterPro" id="IPR043472">
    <property type="entry name" value="Macro_dom-like"/>
</dbReference>
<dbReference type="Gene3D" id="3.40.220.10">
    <property type="entry name" value="Leucine Aminopeptidase, subunit E, domain 1"/>
    <property type="match status" value="1"/>
</dbReference>
<organism evidence="1 2">
    <name type="scientific">Planomonospora parontospora</name>
    <dbReference type="NCBI Taxonomy" id="58119"/>
    <lineage>
        <taxon>Bacteria</taxon>
        <taxon>Bacillati</taxon>
        <taxon>Actinomycetota</taxon>
        <taxon>Actinomycetes</taxon>
        <taxon>Streptosporangiales</taxon>
        <taxon>Streptosporangiaceae</taxon>
        <taxon>Planomonospora</taxon>
    </lineage>
</organism>